<name>A0A2G5H9D0_CERBT</name>
<organism evidence="2 4">
    <name type="scientific">Cercospora beticola</name>
    <name type="common">Sugarbeet leaf spot fungus</name>
    <dbReference type="NCBI Taxonomy" id="122368"/>
    <lineage>
        <taxon>Eukaryota</taxon>
        <taxon>Fungi</taxon>
        <taxon>Dikarya</taxon>
        <taxon>Ascomycota</taxon>
        <taxon>Pezizomycotina</taxon>
        <taxon>Dothideomycetes</taxon>
        <taxon>Dothideomycetidae</taxon>
        <taxon>Mycosphaerellales</taxon>
        <taxon>Mycosphaerellaceae</taxon>
        <taxon>Cercospora</taxon>
    </lineage>
</organism>
<dbReference type="EMBL" id="CP134188">
    <property type="protein sequence ID" value="WPB03044.1"/>
    <property type="molecule type" value="Genomic_DNA"/>
</dbReference>
<evidence type="ECO:0000313" key="3">
    <source>
        <dbReference type="EMBL" id="WPB03044.1"/>
    </source>
</evidence>
<keyword evidence="2" id="KW-0808">Transferase</keyword>
<dbReference type="PANTHER" id="PTHR43187:SF1">
    <property type="entry name" value="GLUTAMINE AMIDOTRANSFERASE DUG3-RELATED"/>
    <property type="match status" value="1"/>
</dbReference>
<feature type="domain" description="Glutamine amidotransferase type-2" evidence="1">
    <location>
        <begin position="2"/>
        <end position="355"/>
    </location>
</feature>
<dbReference type="EMBL" id="LKMD01000108">
    <property type="protein sequence ID" value="PIA88913.1"/>
    <property type="molecule type" value="Genomic_DNA"/>
</dbReference>
<evidence type="ECO:0000259" key="1">
    <source>
        <dbReference type="PROSITE" id="PS51278"/>
    </source>
</evidence>
<dbReference type="CDD" id="cd01908">
    <property type="entry name" value="YafJ"/>
    <property type="match status" value="1"/>
</dbReference>
<sequence>MCRWFAYISPSEPTLLADVLITPSNAITKQCSEHYLPYLLPHGEEKELDDAPDELLRMRNSLLNMDGLGVAWYTPSAAAYTNKKSGMRPALYKSQSPPTNDFNFRSLCENTESNCLFAHIRATSGSVVTPVNSHPFTFGRHTFMHNGVISDFTRVRRDMTDLMAYDAYENVRGSTDSEHAAAMYMTFLCGGPEKCTKDAWEKTYPLDAMRSALQSTVIGILEQQAKELGDKKTPNSLNFCATDGTQLVACRFRNSFSQQPPSLYWSEFAGRTLNRKYPGDPDGLRENTDQKVGEEERIGKHTIVASEPTTYDEKEWHLIGRNCILLVDEKGVETEVPLEYDEQKLNARVGGEKVM</sequence>
<dbReference type="SUPFAM" id="SSF56235">
    <property type="entry name" value="N-terminal nucleophile aminohydrolases (Ntn hydrolases)"/>
    <property type="match status" value="1"/>
</dbReference>
<dbReference type="GO" id="GO:0005737">
    <property type="term" value="C:cytoplasm"/>
    <property type="evidence" value="ECO:0007669"/>
    <property type="project" value="TreeGrafter"/>
</dbReference>
<dbReference type="InterPro" id="IPR052373">
    <property type="entry name" value="Gamma-glu_amide_hydrolase"/>
</dbReference>
<dbReference type="PROSITE" id="PS51278">
    <property type="entry name" value="GATASE_TYPE_2"/>
    <property type="match status" value="1"/>
</dbReference>
<dbReference type="AlphaFoldDB" id="A0A2G5H9D0"/>
<dbReference type="Pfam" id="PF13522">
    <property type="entry name" value="GATase_6"/>
    <property type="match status" value="1"/>
</dbReference>
<evidence type="ECO:0000313" key="4">
    <source>
        <dbReference type="Proteomes" id="UP000230605"/>
    </source>
</evidence>
<evidence type="ECO:0000313" key="2">
    <source>
        <dbReference type="EMBL" id="PIA88913.1"/>
    </source>
</evidence>
<protein>
    <submittedName>
        <fullName evidence="2">Putative glutamine amidotransferase DUG3</fullName>
    </submittedName>
</protein>
<reference evidence="2 4" key="1">
    <citation type="submission" date="2015-10" db="EMBL/GenBank/DDBJ databases">
        <title>The cercosporin biosynthetic gene cluster was horizontally transferred to several fungal lineages and shown to be expanded in Cercospora beticola based on microsynteny with recipient genomes.</title>
        <authorList>
            <person name="De Jonge R."/>
            <person name="Ebert M.K."/>
            <person name="Suttle J.C."/>
            <person name="Jurick Ii W.M."/>
            <person name="Secor G.A."/>
            <person name="Thomma B.P."/>
            <person name="Van De Peer Y."/>
            <person name="Bolton M.D."/>
        </authorList>
    </citation>
    <scope>NUCLEOTIDE SEQUENCE [LARGE SCALE GENOMIC DNA]</scope>
    <source>
        <strain evidence="2 4">09-40</strain>
    </source>
</reference>
<accession>A0A2G5H9D0</accession>
<dbReference type="Proteomes" id="UP001302367">
    <property type="component" value="Chromosome 5"/>
</dbReference>
<dbReference type="OrthoDB" id="444432at2759"/>
<dbReference type="GO" id="GO:0016740">
    <property type="term" value="F:transferase activity"/>
    <property type="evidence" value="ECO:0007669"/>
    <property type="project" value="UniProtKB-KW"/>
</dbReference>
<keyword evidence="5" id="KW-1185">Reference proteome</keyword>
<keyword evidence="2" id="KW-0315">Glutamine amidotransferase</keyword>
<dbReference type="GO" id="GO:0008242">
    <property type="term" value="F:omega peptidase activity"/>
    <property type="evidence" value="ECO:0007669"/>
    <property type="project" value="TreeGrafter"/>
</dbReference>
<proteinExistence type="predicted"/>
<dbReference type="InterPro" id="IPR029055">
    <property type="entry name" value="Ntn_hydrolases_N"/>
</dbReference>
<reference evidence="3 5" key="2">
    <citation type="submission" date="2023-09" db="EMBL/GenBank/DDBJ databases">
        <title>Complete-Gapless Cercospora beticola genome.</title>
        <authorList>
            <person name="Wyatt N.A."/>
            <person name="Spanner R.E."/>
            <person name="Bolton M.D."/>
        </authorList>
    </citation>
    <scope>NUCLEOTIDE SEQUENCE [LARGE SCALE GENOMIC DNA]</scope>
    <source>
        <strain evidence="3">Cb09-40</strain>
    </source>
</reference>
<dbReference type="GO" id="GO:0006751">
    <property type="term" value="P:glutathione catabolic process"/>
    <property type="evidence" value="ECO:0007669"/>
    <property type="project" value="TreeGrafter"/>
</dbReference>
<dbReference type="Gene3D" id="3.60.20.10">
    <property type="entry name" value="Glutamine Phosphoribosylpyrophosphate, subunit 1, domain 1"/>
    <property type="match status" value="1"/>
</dbReference>
<evidence type="ECO:0000313" key="5">
    <source>
        <dbReference type="Proteomes" id="UP001302367"/>
    </source>
</evidence>
<dbReference type="GO" id="GO:0061672">
    <property type="term" value="C:glutathione hydrolase complex"/>
    <property type="evidence" value="ECO:0007669"/>
    <property type="project" value="TreeGrafter"/>
</dbReference>
<dbReference type="Proteomes" id="UP000230605">
    <property type="component" value="Chromosome 5"/>
</dbReference>
<dbReference type="InterPro" id="IPR017932">
    <property type="entry name" value="GATase_2_dom"/>
</dbReference>
<dbReference type="PANTHER" id="PTHR43187">
    <property type="entry name" value="GLUTAMINE AMIDOTRANSFERASE DUG3-RELATED"/>
    <property type="match status" value="1"/>
</dbReference>
<gene>
    <name evidence="2" type="ORF">CB0940_07118</name>
    <name evidence="3" type="ORF">RHO25_007681</name>
</gene>